<dbReference type="RefSeq" id="WP_163345969.1">
    <property type="nucleotide sequence ID" value="NZ_CP048409.1"/>
</dbReference>
<evidence type="ECO:0000313" key="2">
    <source>
        <dbReference type="EMBL" id="QIA08048.1"/>
    </source>
</evidence>
<dbReference type="Gene3D" id="3.30.2130.10">
    <property type="entry name" value="VC0802-like"/>
    <property type="match status" value="1"/>
</dbReference>
<dbReference type="AlphaFoldDB" id="A0A6C0RBM5"/>
<feature type="domain" description="ACT" evidence="1">
    <location>
        <begin position="5"/>
        <end position="82"/>
    </location>
</feature>
<dbReference type="CDD" id="cd04908">
    <property type="entry name" value="ACT_Bt0572_1"/>
    <property type="match status" value="1"/>
</dbReference>
<proteinExistence type="predicted"/>
<dbReference type="PROSITE" id="PS51671">
    <property type="entry name" value="ACT"/>
    <property type="match status" value="1"/>
</dbReference>
<sequence length="142" mass="15991">MIIKQVSVFLENKSGRLNEVTQILADAGVNLSAFTIADTSDFGILRMIVSDPEKACTVLKENAFSVKTTEVVLAKTPNKPGSLSKLLDILQQEEVFIEYMYAFSMKDEGAVTVIRPTRVERCVEMLQKHKTELIRADELYQF</sequence>
<reference evidence="2 3" key="1">
    <citation type="submission" date="2020-02" db="EMBL/GenBank/DDBJ databases">
        <title>Genome sequencing for Draconibacterium sp. strain M1.</title>
        <authorList>
            <person name="Park S.-J."/>
        </authorList>
    </citation>
    <scope>NUCLEOTIDE SEQUENCE [LARGE SCALE GENOMIC DNA]</scope>
    <source>
        <strain evidence="2 3">M1</strain>
    </source>
</reference>
<dbReference type="CDD" id="cd04882">
    <property type="entry name" value="ACT_Bt0572_2"/>
    <property type="match status" value="1"/>
</dbReference>
<dbReference type="EMBL" id="CP048409">
    <property type="protein sequence ID" value="QIA08048.1"/>
    <property type="molecule type" value="Genomic_DNA"/>
</dbReference>
<accession>A0A6C0RBM5</accession>
<dbReference type="Proteomes" id="UP000474630">
    <property type="component" value="Chromosome"/>
</dbReference>
<evidence type="ECO:0000259" key="1">
    <source>
        <dbReference type="PROSITE" id="PS51671"/>
    </source>
</evidence>
<dbReference type="PANTHER" id="PTHR40099:SF1">
    <property type="entry name" value="ACETOLACTATE SYNTHASE, SMALL SUBUNIT"/>
    <property type="match status" value="1"/>
</dbReference>
<protein>
    <submittedName>
        <fullName evidence="2">ACT domain-containing protein</fullName>
    </submittedName>
</protein>
<dbReference type="SUPFAM" id="SSF55021">
    <property type="entry name" value="ACT-like"/>
    <property type="match status" value="2"/>
</dbReference>
<dbReference type="KEGG" id="drc:G0Q07_10030"/>
<dbReference type="InterPro" id="IPR045739">
    <property type="entry name" value="ACT_dom_pair"/>
</dbReference>
<gene>
    <name evidence="2" type="ORF">G0Q07_10030</name>
</gene>
<dbReference type="PANTHER" id="PTHR40099">
    <property type="entry name" value="ACETOLACTATE SYNTHASE, SMALL SUBUNIT"/>
    <property type="match status" value="1"/>
</dbReference>
<dbReference type="Pfam" id="PF19571">
    <property type="entry name" value="ACT_8"/>
    <property type="match status" value="1"/>
</dbReference>
<dbReference type="InterPro" id="IPR045865">
    <property type="entry name" value="ACT-like_dom_sf"/>
</dbReference>
<organism evidence="2 3">
    <name type="scientific">Draconibacterium halophilum</name>
    <dbReference type="NCBI Taxonomy" id="2706887"/>
    <lineage>
        <taxon>Bacteria</taxon>
        <taxon>Pseudomonadati</taxon>
        <taxon>Bacteroidota</taxon>
        <taxon>Bacteroidia</taxon>
        <taxon>Marinilabiliales</taxon>
        <taxon>Prolixibacteraceae</taxon>
        <taxon>Draconibacterium</taxon>
    </lineage>
</organism>
<keyword evidence="3" id="KW-1185">Reference proteome</keyword>
<name>A0A6C0RBM5_9BACT</name>
<dbReference type="InterPro" id="IPR002912">
    <property type="entry name" value="ACT_dom"/>
</dbReference>
<evidence type="ECO:0000313" key="3">
    <source>
        <dbReference type="Proteomes" id="UP000474630"/>
    </source>
</evidence>